<keyword evidence="3" id="KW-1185">Reference proteome</keyword>
<sequence>MQTICNFRMLQKAIVSLVALAAMLMLISCSASPPDSMMQNYVTIQSQDGKALYKSGGSLKDLMDSYWSPVAQSKIKCSKSSGLYEFSFKSKSYDKVVLSIAENGALKKVVLGDMEIKDDKADAMHNVVMGLFQFESVQQ</sequence>
<keyword evidence="1" id="KW-0732">Signal</keyword>
<dbReference type="Proteomes" id="UP000007721">
    <property type="component" value="Chromosome"/>
</dbReference>
<gene>
    <name evidence="2" type="ordered locus">Geob_0599</name>
</gene>
<dbReference type="KEGG" id="geo:Geob_0599"/>
<feature type="chain" id="PRO_5002886398" description="Lipoprotein" evidence="1">
    <location>
        <begin position="32"/>
        <end position="139"/>
    </location>
</feature>
<evidence type="ECO:0000256" key="1">
    <source>
        <dbReference type="SAM" id="SignalP"/>
    </source>
</evidence>
<proteinExistence type="predicted"/>
<evidence type="ECO:0008006" key="4">
    <source>
        <dbReference type="Google" id="ProtNLM"/>
    </source>
</evidence>
<dbReference type="HOGENOM" id="CLU_1842248_0_0_7"/>
<dbReference type="RefSeq" id="WP_012645694.1">
    <property type="nucleotide sequence ID" value="NC_011979.1"/>
</dbReference>
<feature type="signal peptide" evidence="1">
    <location>
        <begin position="1"/>
        <end position="31"/>
    </location>
</feature>
<accession>B9M0C8</accession>
<dbReference type="STRING" id="316067.Geob_0599"/>
<dbReference type="AlphaFoldDB" id="B9M0C8"/>
<dbReference type="EMBL" id="CP001390">
    <property type="protein sequence ID" value="ACM18965.1"/>
    <property type="molecule type" value="Genomic_DNA"/>
</dbReference>
<name>B9M0C8_GEODF</name>
<evidence type="ECO:0000313" key="2">
    <source>
        <dbReference type="EMBL" id="ACM18965.1"/>
    </source>
</evidence>
<protein>
    <recommendedName>
        <fullName evidence="4">Lipoprotein</fullName>
    </recommendedName>
</protein>
<reference evidence="2 3" key="1">
    <citation type="submission" date="2009-01" db="EMBL/GenBank/DDBJ databases">
        <title>Complete sequence of Geobacter sp. FRC-32.</title>
        <authorList>
            <consortium name="US DOE Joint Genome Institute"/>
            <person name="Lucas S."/>
            <person name="Copeland A."/>
            <person name="Lapidus A."/>
            <person name="Glavina del Rio T."/>
            <person name="Dalin E."/>
            <person name="Tice H."/>
            <person name="Bruce D."/>
            <person name="Goodwin L."/>
            <person name="Pitluck S."/>
            <person name="Saunders E."/>
            <person name="Brettin T."/>
            <person name="Detter J.C."/>
            <person name="Han C."/>
            <person name="Larimer F."/>
            <person name="Land M."/>
            <person name="Hauser L."/>
            <person name="Kyrpides N."/>
            <person name="Ovchinnikova G."/>
            <person name="Kostka J."/>
            <person name="Richardson P."/>
        </authorList>
    </citation>
    <scope>NUCLEOTIDE SEQUENCE [LARGE SCALE GENOMIC DNA]</scope>
    <source>
        <strain evidence="3">DSM 22248 / JCM 15807 / FRC-32</strain>
    </source>
</reference>
<evidence type="ECO:0000313" key="3">
    <source>
        <dbReference type="Proteomes" id="UP000007721"/>
    </source>
</evidence>
<organism evidence="2 3">
    <name type="scientific">Geotalea daltonii (strain DSM 22248 / JCM 15807 / FRC-32)</name>
    <name type="common">Geobacter daltonii</name>
    <dbReference type="NCBI Taxonomy" id="316067"/>
    <lineage>
        <taxon>Bacteria</taxon>
        <taxon>Pseudomonadati</taxon>
        <taxon>Thermodesulfobacteriota</taxon>
        <taxon>Desulfuromonadia</taxon>
        <taxon>Geobacterales</taxon>
        <taxon>Geobacteraceae</taxon>
        <taxon>Geotalea</taxon>
    </lineage>
</organism>